<dbReference type="GeneID" id="30176760"/>
<evidence type="ECO:0000256" key="1">
    <source>
        <dbReference type="SAM" id="MobiDB-lite"/>
    </source>
</evidence>
<evidence type="ECO:0000313" key="2">
    <source>
        <dbReference type="EMBL" id="ODQ44312.1"/>
    </source>
</evidence>
<keyword evidence="3" id="KW-1185">Reference proteome</keyword>
<organism evidence="2 3">
    <name type="scientific">Pichia membranifaciens NRRL Y-2026</name>
    <dbReference type="NCBI Taxonomy" id="763406"/>
    <lineage>
        <taxon>Eukaryota</taxon>
        <taxon>Fungi</taxon>
        <taxon>Dikarya</taxon>
        <taxon>Ascomycota</taxon>
        <taxon>Saccharomycotina</taxon>
        <taxon>Pichiomycetes</taxon>
        <taxon>Pichiales</taxon>
        <taxon>Pichiaceae</taxon>
        <taxon>Pichia</taxon>
    </lineage>
</organism>
<proteinExistence type="predicted"/>
<dbReference type="AlphaFoldDB" id="A0A1E3NDW3"/>
<evidence type="ECO:0000313" key="3">
    <source>
        <dbReference type="Proteomes" id="UP000094455"/>
    </source>
</evidence>
<dbReference type="Proteomes" id="UP000094455">
    <property type="component" value="Unassembled WGS sequence"/>
</dbReference>
<dbReference type="RefSeq" id="XP_019015425.1">
    <property type="nucleotide sequence ID" value="XM_019160073.1"/>
</dbReference>
<sequence length="121" mass="13188">MASLPLLSPFLLHHLRHRTPYCYPRLPPHTPRPPRHCHDGSVNHLPRLSGEGPPELRRGTGQRENGPQGSAECAHPRGLADMHTPTSMLPAAGCTATVLPQQPETRDLRIPDGPQVRASVG</sequence>
<protein>
    <submittedName>
        <fullName evidence="2">Uncharacterized protein</fullName>
    </submittedName>
</protein>
<dbReference type="EMBL" id="KV454007">
    <property type="protein sequence ID" value="ODQ44312.1"/>
    <property type="molecule type" value="Genomic_DNA"/>
</dbReference>
<gene>
    <name evidence="2" type="ORF">PICMEDRAFT_13520</name>
</gene>
<reference evidence="2 3" key="1">
    <citation type="journal article" date="2016" name="Proc. Natl. Acad. Sci. U.S.A.">
        <title>Comparative genomics of biotechnologically important yeasts.</title>
        <authorList>
            <person name="Riley R."/>
            <person name="Haridas S."/>
            <person name="Wolfe K.H."/>
            <person name="Lopes M.R."/>
            <person name="Hittinger C.T."/>
            <person name="Goeker M."/>
            <person name="Salamov A.A."/>
            <person name="Wisecaver J.H."/>
            <person name="Long T.M."/>
            <person name="Calvey C.H."/>
            <person name="Aerts A.L."/>
            <person name="Barry K.W."/>
            <person name="Choi C."/>
            <person name="Clum A."/>
            <person name="Coughlan A.Y."/>
            <person name="Deshpande S."/>
            <person name="Douglass A.P."/>
            <person name="Hanson S.J."/>
            <person name="Klenk H.-P."/>
            <person name="LaButti K.M."/>
            <person name="Lapidus A."/>
            <person name="Lindquist E.A."/>
            <person name="Lipzen A.M."/>
            <person name="Meier-Kolthoff J.P."/>
            <person name="Ohm R.A."/>
            <person name="Otillar R.P."/>
            <person name="Pangilinan J.L."/>
            <person name="Peng Y."/>
            <person name="Rokas A."/>
            <person name="Rosa C.A."/>
            <person name="Scheuner C."/>
            <person name="Sibirny A.A."/>
            <person name="Slot J.C."/>
            <person name="Stielow J.B."/>
            <person name="Sun H."/>
            <person name="Kurtzman C.P."/>
            <person name="Blackwell M."/>
            <person name="Grigoriev I.V."/>
            <person name="Jeffries T.W."/>
        </authorList>
    </citation>
    <scope>NUCLEOTIDE SEQUENCE [LARGE SCALE GENOMIC DNA]</scope>
    <source>
        <strain evidence="2 3">NRRL Y-2026</strain>
    </source>
</reference>
<feature type="region of interest" description="Disordered" evidence="1">
    <location>
        <begin position="22"/>
        <end position="121"/>
    </location>
</feature>
<accession>A0A1E3NDW3</accession>
<name>A0A1E3NDW3_9ASCO</name>